<dbReference type="eggNOG" id="COG1316">
    <property type="taxonomic scope" value="Bacteria"/>
</dbReference>
<feature type="region of interest" description="Disordered" evidence="2">
    <location>
        <begin position="384"/>
        <end position="441"/>
    </location>
</feature>
<name>G9WIE9_9LACO</name>
<proteinExistence type="inferred from homology"/>
<dbReference type="InterPro" id="IPR004474">
    <property type="entry name" value="LytR_CpsA_psr"/>
</dbReference>
<organism evidence="5 6">
    <name type="scientific">Oenococcus kitaharae DSM 17330</name>
    <dbReference type="NCBI Taxonomy" id="1045004"/>
    <lineage>
        <taxon>Bacteria</taxon>
        <taxon>Bacillati</taxon>
        <taxon>Bacillota</taxon>
        <taxon>Bacilli</taxon>
        <taxon>Lactobacillales</taxon>
        <taxon>Lactobacillaceae</taxon>
        <taxon>Oenococcus</taxon>
    </lineage>
</organism>
<comment type="caution">
    <text evidence="5">The sequence shown here is derived from an EMBL/GenBank/DDBJ whole genome shotgun (WGS) entry which is preliminary data.</text>
</comment>
<dbReference type="EMBL" id="AFVZ01000001">
    <property type="protein sequence ID" value="EHN58961.1"/>
    <property type="molecule type" value="Genomic_DNA"/>
</dbReference>
<feature type="domain" description="Cell envelope-related transcriptional attenuator" evidence="4">
    <location>
        <begin position="98"/>
        <end position="273"/>
    </location>
</feature>
<reference evidence="5 6" key="1">
    <citation type="journal article" date="2012" name="PLoS ONE">
        <title>Functional divergence in the genus oenococcus as predicted by genome sequencing of the newly-described species, Oenococcus kitaharae.</title>
        <authorList>
            <person name="Borneman A.R."/>
            <person name="McCarthy J.M."/>
            <person name="Chambers P.J."/>
            <person name="Bartowsky E.J."/>
        </authorList>
    </citation>
    <scope>NUCLEOTIDE SEQUENCE [LARGE SCALE GENOMIC DNA]</scope>
    <source>
        <strain evidence="6">DSM17330</strain>
    </source>
</reference>
<comment type="similarity">
    <text evidence="1">Belongs to the LytR/CpsA/Psr (LCP) family.</text>
</comment>
<dbReference type="HOGENOM" id="CLU_016455_2_0_9"/>
<evidence type="ECO:0000256" key="3">
    <source>
        <dbReference type="SAM" id="Phobius"/>
    </source>
</evidence>
<keyword evidence="3" id="KW-1133">Transmembrane helix</keyword>
<dbReference type="NCBIfam" id="TIGR00350">
    <property type="entry name" value="lytR_cpsA_psr"/>
    <property type="match status" value="1"/>
</dbReference>
<dbReference type="Gene3D" id="3.40.630.190">
    <property type="entry name" value="LCP protein"/>
    <property type="match status" value="1"/>
</dbReference>
<dbReference type="RefSeq" id="WP_007745602.1">
    <property type="nucleotide sequence ID" value="NZ_CM001398.1"/>
</dbReference>
<protein>
    <submittedName>
        <fullName evidence="5">LytR-CpsA-Psrsubfamily cell envelope-associated transcriptional attenuator</fullName>
    </submittedName>
</protein>
<evidence type="ECO:0000313" key="6">
    <source>
        <dbReference type="Proteomes" id="UP000004959"/>
    </source>
</evidence>
<dbReference type="AlphaFoldDB" id="G9WIE9"/>
<gene>
    <name evidence="5" type="ORF">OKIT_0854</name>
</gene>
<feature type="transmembrane region" description="Helical" evidence="3">
    <location>
        <begin position="21"/>
        <end position="46"/>
    </location>
</feature>
<evidence type="ECO:0000259" key="4">
    <source>
        <dbReference type="Pfam" id="PF03816"/>
    </source>
</evidence>
<dbReference type="PANTHER" id="PTHR33392">
    <property type="entry name" value="POLYISOPRENYL-TEICHOIC ACID--PEPTIDOGLYCAN TEICHOIC ACID TRANSFERASE TAGU"/>
    <property type="match status" value="1"/>
</dbReference>
<feature type="compositionally biased region" description="Low complexity" evidence="2">
    <location>
        <begin position="389"/>
        <end position="435"/>
    </location>
</feature>
<dbReference type="Proteomes" id="UP000004959">
    <property type="component" value="Chromosome"/>
</dbReference>
<keyword evidence="3" id="KW-0472">Membrane</keyword>
<evidence type="ECO:0000313" key="5">
    <source>
        <dbReference type="EMBL" id="EHN58961.1"/>
    </source>
</evidence>
<dbReference type="OrthoDB" id="27330at2"/>
<dbReference type="Pfam" id="PF03816">
    <property type="entry name" value="LytR_cpsA_psr"/>
    <property type="match status" value="1"/>
</dbReference>
<dbReference type="InterPro" id="IPR050922">
    <property type="entry name" value="LytR/CpsA/Psr_CW_biosynth"/>
</dbReference>
<keyword evidence="3" id="KW-0812">Transmembrane</keyword>
<evidence type="ECO:0000256" key="1">
    <source>
        <dbReference type="ARBA" id="ARBA00006068"/>
    </source>
</evidence>
<keyword evidence="6" id="KW-1185">Reference proteome</keyword>
<sequence length="441" mass="48140">MPETKPLRAGRERRPGKKNRHLIRNILLTIFGVLFIAIGITFFIAYSNIKGAINTNTFVPTKLKKSRDVNSVLNDGRPVSILLMGTDTGELGRSWVGRTDSMILVTINPKTKRTLLMSIPRDSMIAIPGYEDTFPQKINAAYEYPANGQGHPETTIRTVQKWLNVPIDFYAIVNMGALEQVVNRAGGISVKSPLSFAFSSDTAHAYGAHLYRFTKDSDQYSYYADGINLTKTSRVMDGTAALAFARMRYEDPLSDYGRTLRQRLILEAIAKKAGSLIPQIINQRFLNSISKQAQTDLSFNDMLALGSKYRSAIRRIDSDHMQGVGYKYGLISFEIIPNKEKQRATDKIRKFLGLPAAQTGPRFAGTVTNGVVIDDGTQDSTATAASQQSYTYTPPAAPAASYSSSYTPPVYTAPAASSTAPSVASSSSSSTPPASDTKTGN</sequence>
<dbReference type="PATRIC" id="fig|1045004.4.peg.858"/>
<dbReference type="PANTHER" id="PTHR33392:SF6">
    <property type="entry name" value="POLYISOPRENYL-TEICHOIC ACID--PEPTIDOGLYCAN TEICHOIC ACID TRANSFERASE TAGU"/>
    <property type="match status" value="1"/>
</dbReference>
<evidence type="ECO:0000256" key="2">
    <source>
        <dbReference type="SAM" id="MobiDB-lite"/>
    </source>
</evidence>
<accession>G9WIE9</accession>